<organism evidence="1 2">
    <name type="scientific">Rhizophlyctis rosea</name>
    <dbReference type="NCBI Taxonomy" id="64517"/>
    <lineage>
        <taxon>Eukaryota</taxon>
        <taxon>Fungi</taxon>
        <taxon>Fungi incertae sedis</taxon>
        <taxon>Chytridiomycota</taxon>
        <taxon>Chytridiomycota incertae sedis</taxon>
        <taxon>Chytridiomycetes</taxon>
        <taxon>Rhizophlyctidales</taxon>
        <taxon>Rhizophlyctidaceae</taxon>
        <taxon>Rhizophlyctis</taxon>
    </lineage>
</organism>
<comment type="caution">
    <text evidence="1">The sequence shown here is derived from an EMBL/GenBank/DDBJ whole genome shotgun (WGS) entry which is preliminary data.</text>
</comment>
<reference evidence="1" key="1">
    <citation type="submission" date="2020-05" db="EMBL/GenBank/DDBJ databases">
        <title>Phylogenomic resolution of chytrid fungi.</title>
        <authorList>
            <person name="Stajich J.E."/>
            <person name="Amses K."/>
            <person name="Simmons R."/>
            <person name="Seto K."/>
            <person name="Myers J."/>
            <person name="Bonds A."/>
            <person name="Quandt C.A."/>
            <person name="Barry K."/>
            <person name="Liu P."/>
            <person name="Grigoriev I."/>
            <person name="Longcore J.E."/>
            <person name="James T.Y."/>
        </authorList>
    </citation>
    <scope>NUCLEOTIDE SEQUENCE</scope>
    <source>
        <strain evidence="1">JEL0318</strain>
    </source>
</reference>
<proteinExistence type="predicted"/>
<sequence>MGLQIDVINKTDDDEELSEKFNKLAKDNVWQFVLSKEKDEPWINGEVAEDFKYFVKVLGMPWRLRTMLGSSFDVIDPILKSYYTVSKVQYRSEAAVE</sequence>
<evidence type="ECO:0000313" key="2">
    <source>
        <dbReference type="Proteomes" id="UP001212841"/>
    </source>
</evidence>
<dbReference type="EMBL" id="JADGJD010000928">
    <property type="protein sequence ID" value="KAJ3047627.1"/>
    <property type="molecule type" value="Genomic_DNA"/>
</dbReference>
<protein>
    <submittedName>
        <fullName evidence="1">Uncharacterized protein</fullName>
    </submittedName>
</protein>
<accession>A0AAD5WZ99</accession>
<keyword evidence="2" id="KW-1185">Reference proteome</keyword>
<name>A0AAD5WZ99_9FUNG</name>
<gene>
    <name evidence="1" type="ORF">HK097_011357</name>
</gene>
<dbReference type="AlphaFoldDB" id="A0AAD5WZ99"/>
<evidence type="ECO:0000313" key="1">
    <source>
        <dbReference type="EMBL" id="KAJ3047627.1"/>
    </source>
</evidence>
<dbReference type="Proteomes" id="UP001212841">
    <property type="component" value="Unassembled WGS sequence"/>
</dbReference>